<keyword evidence="1" id="KW-1133">Transmembrane helix</keyword>
<reference evidence="2 3" key="1">
    <citation type="submission" date="2024-06" db="EMBL/GenBank/DDBJ databases">
        <title>Genomic Encyclopedia of Type Strains, Phase IV (KMG-IV): sequencing the most valuable type-strain genomes for metagenomic binning, comparative biology and taxonomic classification.</title>
        <authorList>
            <person name="Goeker M."/>
        </authorList>
    </citation>
    <scope>NUCLEOTIDE SEQUENCE [LARGE SCALE GENOMIC DNA]</scope>
    <source>
        <strain evidence="2 3">DSM 29388</strain>
    </source>
</reference>
<organism evidence="2 3">
    <name type="scientific">Moheibacter stercoris</name>
    <dbReference type="NCBI Taxonomy" id="1628251"/>
    <lineage>
        <taxon>Bacteria</taxon>
        <taxon>Pseudomonadati</taxon>
        <taxon>Bacteroidota</taxon>
        <taxon>Flavobacteriia</taxon>
        <taxon>Flavobacteriales</taxon>
        <taxon>Weeksellaceae</taxon>
        <taxon>Moheibacter</taxon>
    </lineage>
</organism>
<dbReference type="Proteomes" id="UP001549146">
    <property type="component" value="Unassembled WGS sequence"/>
</dbReference>
<comment type="caution">
    <text evidence="2">The sequence shown here is derived from an EMBL/GenBank/DDBJ whole genome shotgun (WGS) entry which is preliminary data.</text>
</comment>
<evidence type="ECO:0000313" key="3">
    <source>
        <dbReference type="Proteomes" id="UP001549146"/>
    </source>
</evidence>
<sequence>MNKKLGGILLYVGIVLLSIFIVIRRLTLPQDANINKTWNYIILAFFILFTYINLRKLIQLIKNYKK</sequence>
<accession>A0ABV2LVS2</accession>
<protein>
    <submittedName>
        <fullName evidence="2">Uncharacterized protein</fullName>
    </submittedName>
</protein>
<feature type="transmembrane region" description="Helical" evidence="1">
    <location>
        <begin position="7"/>
        <end position="26"/>
    </location>
</feature>
<evidence type="ECO:0000313" key="2">
    <source>
        <dbReference type="EMBL" id="MET3731722.1"/>
    </source>
</evidence>
<dbReference type="RefSeq" id="WP_354508255.1">
    <property type="nucleotide sequence ID" value="NZ_JBEPMO010000006.1"/>
</dbReference>
<evidence type="ECO:0000256" key="1">
    <source>
        <dbReference type="SAM" id="Phobius"/>
    </source>
</evidence>
<gene>
    <name evidence="2" type="ORF">ABID46_001303</name>
</gene>
<dbReference type="EMBL" id="JBEPMO010000006">
    <property type="protein sequence ID" value="MET3731722.1"/>
    <property type="molecule type" value="Genomic_DNA"/>
</dbReference>
<keyword evidence="1" id="KW-0812">Transmembrane</keyword>
<name>A0ABV2LVS2_9FLAO</name>
<keyword evidence="3" id="KW-1185">Reference proteome</keyword>
<feature type="transmembrane region" description="Helical" evidence="1">
    <location>
        <begin position="38"/>
        <end position="58"/>
    </location>
</feature>
<keyword evidence="1" id="KW-0472">Membrane</keyword>
<proteinExistence type="predicted"/>